<evidence type="ECO:0000313" key="1">
    <source>
        <dbReference type="EMBL" id="MCC2242997.1"/>
    </source>
</evidence>
<comment type="caution">
    <text evidence="1">The sequence shown here is derived from an EMBL/GenBank/DDBJ whole genome shotgun (WGS) entry which is preliminary data.</text>
</comment>
<dbReference type="AlphaFoldDB" id="A0AAW4WKM9"/>
<dbReference type="Gene3D" id="1.10.10.10">
    <property type="entry name" value="Winged helix-like DNA-binding domain superfamily/Winged helix DNA-binding domain"/>
    <property type="match status" value="1"/>
</dbReference>
<evidence type="ECO:0000313" key="2">
    <source>
        <dbReference type="Proteomes" id="UP001198893"/>
    </source>
</evidence>
<dbReference type="InterPro" id="IPR036388">
    <property type="entry name" value="WH-like_DNA-bd_sf"/>
</dbReference>
<dbReference type="EMBL" id="JAJEQW010000014">
    <property type="protein sequence ID" value="MCC2242997.1"/>
    <property type="molecule type" value="Genomic_DNA"/>
</dbReference>
<reference evidence="1" key="1">
    <citation type="submission" date="2021-10" db="EMBL/GenBank/DDBJ databases">
        <title>Anaerobic single-cell dispensing facilitates the cultivation of human gut bacteria.</title>
        <authorList>
            <person name="Afrizal A."/>
        </authorList>
    </citation>
    <scope>NUCLEOTIDE SEQUENCE</scope>
    <source>
        <strain evidence="1">CLA-AA-H204</strain>
    </source>
</reference>
<protein>
    <recommendedName>
        <fullName evidence="3">Zinc-ribbon domain-containing protein</fullName>
    </recommendedName>
</protein>
<accession>A0AAW4WKM9</accession>
<dbReference type="RefSeq" id="WP_227710587.1">
    <property type="nucleotide sequence ID" value="NZ_JAJEQW010000014.1"/>
</dbReference>
<gene>
    <name evidence="1" type="ORF">LKD47_11965</name>
</gene>
<dbReference type="PANTHER" id="PTHR37317:SF1">
    <property type="entry name" value="ZINC-RIBBON DOMAIN-CONTAINING PROTEIN-RELATED"/>
    <property type="match status" value="1"/>
</dbReference>
<sequence length="467" mass="52933">MAITPEQFCNEMKIIHPDIEVVGLYTKAVEPVLVRCLTCGNEWTPKAYSLLSGKGCPHCSAKRGAKNNKGKTGLKDQESFIAQMQEKHPKVKVIGKYVSTHTDIECQCLTCGKEWLAKPYSLLQGHGCPRCAKSGTSFMEQLIYIACCNIFGDEKVFSRDRKTIGMELDIVVPEYKFAIEPGNWFLHKKSLNRDSMKRHKCQKKRYRLFTIYDKYPSDLKPPFDDDCYVFDEDLNVADHSIIRSLIFEIFNSVGVEYDSTAFNWSDLEAYAYDSAKAMTHEDFIAEMARSMPTIEVIGKYVNANRRIKVKCKECGFVWDAVPANLKRGDGCRKCGAKLRGVKERRRQADFEKELREINPFVQIVGVYTGRHNTIKVRCLKCDNIWEATAGSLLRKDRNGNTDNNGCPKCAKGKMGTPRKKVLNVETGEIFDSAGDAGKKYNTVPSAIRQCCRGVSSTSKGFHWEYIE</sequence>
<dbReference type="Proteomes" id="UP001198893">
    <property type="component" value="Unassembled WGS sequence"/>
</dbReference>
<organism evidence="1 2">
    <name type="scientific">Roseburia amylophila</name>
    <dbReference type="NCBI Taxonomy" id="2981794"/>
    <lineage>
        <taxon>Bacteria</taxon>
        <taxon>Bacillati</taxon>
        <taxon>Bacillota</taxon>
        <taxon>Clostridia</taxon>
        <taxon>Lachnospirales</taxon>
        <taxon>Lachnospiraceae</taxon>
        <taxon>Roseburia</taxon>
    </lineage>
</organism>
<evidence type="ECO:0008006" key="3">
    <source>
        <dbReference type="Google" id="ProtNLM"/>
    </source>
</evidence>
<proteinExistence type="predicted"/>
<dbReference type="PANTHER" id="PTHR37317">
    <property type="entry name" value="BLR8090 PROTEIN"/>
    <property type="match status" value="1"/>
</dbReference>
<name>A0AAW4WKM9_9FIRM</name>